<dbReference type="EMBL" id="JAEUBG010002057">
    <property type="protein sequence ID" value="KAH3685312.1"/>
    <property type="molecule type" value="Genomic_DNA"/>
</dbReference>
<evidence type="ECO:0008006" key="9">
    <source>
        <dbReference type="Google" id="ProtNLM"/>
    </source>
</evidence>
<evidence type="ECO:0000256" key="3">
    <source>
        <dbReference type="ARBA" id="ARBA00023054"/>
    </source>
</evidence>
<comment type="subcellular location">
    <subcellularLocation>
        <location evidence="1">Nucleus</location>
        <location evidence="1">Nucleolus</location>
    </subcellularLocation>
</comment>
<feature type="region of interest" description="Disordered" evidence="6">
    <location>
        <begin position="115"/>
        <end position="134"/>
    </location>
</feature>
<evidence type="ECO:0000313" key="7">
    <source>
        <dbReference type="EMBL" id="KAH3685312.1"/>
    </source>
</evidence>
<evidence type="ECO:0000256" key="5">
    <source>
        <dbReference type="SAM" id="Coils"/>
    </source>
</evidence>
<evidence type="ECO:0000256" key="6">
    <source>
        <dbReference type="SAM" id="MobiDB-lite"/>
    </source>
</evidence>
<evidence type="ECO:0000256" key="1">
    <source>
        <dbReference type="ARBA" id="ARBA00004604"/>
    </source>
</evidence>
<evidence type="ECO:0000256" key="2">
    <source>
        <dbReference type="ARBA" id="ARBA00007175"/>
    </source>
</evidence>
<dbReference type="OrthoDB" id="551633at2759"/>
<feature type="compositionally biased region" description="Acidic residues" evidence="6">
    <location>
        <begin position="119"/>
        <end position="134"/>
    </location>
</feature>
<evidence type="ECO:0000313" key="8">
    <source>
        <dbReference type="Proteomes" id="UP000774326"/>
    </source>
</evidence>
<feature type="coiled-coil region" evidence="5">
    <location>
        <begin position="69"/>
        <end position="114"/>
    </location>
</feature>
<comment type="caution">
    <text evidence="7">The sequence shown here is derived from an EMBL/GenBank/DDBJ whole genome shotgun (WGS) entry which is preliminary data.</text>
</comment>
<dbReference type="PANTHER" id="PTHR14577:SF0">
    <property type="entry name" value="NUCLEOLAR PROTEIN 12"/>
    <property type="match status" value="1"/>
</dbReference>
<feature type="compositionally biased region" description="Basic residues" evidence="6">
    <location>
        <begin position="232"/>
        <end position="248"/>
    </location>
</feature>
<reference evidence="7" key="1">
    <citation type="journal article" date="2021" name="Open Biol.">
        <title>Shared evolutionary footprints suggest mitochondrial oxidative damage underlies multiple complex I losses in fungi.</title>
        <authorList>
            <person name="Schikora-Tamarit M.A."/>
            <person name="Marcet-Houben M."/>
            <person name="Nosek J."/>
            <person name="Gabaldon T."/>
        </authorList>
    </citation>
    <scope>NUCLEOTIDE SEQUENCE</scope>
    <source>
        <strain evidence="7">CBS2887</strain>
    </source>
</reference>
<keyword evidence="8" id="KW-1185">Reference proteome</keyword>
<feature type="region of interest" description="Disordered" evidence="6">
    <location>
        <begin position="215"/>
        <end position="248"/>
    </location>
</feature>
<dbReference type="Pfam" id="PF09805">
    <property type="entry name" value="Nop25"/>
    <property type="match status" value="1"/>
</dbReference>
<gene>
    <name evidence="7" type="ORF">WICPIJ_003709</name>
</gene>
<dbReference type="PANTHER" id="PTHR14577">
    <property type="entry name" value="NUCLEOLAR PROTEIN 12"/>
    <property type="match status" value="1"/>
</dbReference>
<keyword evidence="3 5" id="KW-0175">Coiled coil</keyword>
<protein>
    <recommendedName>
        <fullName evidence="9">Ribosomal RNA-processing protein 17</fullName>
    </recommendedName>
</protein>
<proteinExistence type="inferred from homology"/>
<dbReference type="GO" id="GO:0019843">
    <property type="term" value="F:rRNA binding"/>
    <property type="evidence" value="ECO:0007669"/>
    <property type="project" value="TreeGrafter"/>
</dbReference>
<name>A0A9P8Q7B8_WICPI</name>
<evidence type="ECO:0000256" key="4">
    <source>
        <dbReference type="ARBA" id="ARBA00023242"/>
    </source>
</evidence>
<feature type="region of interest" description="Disordered" evidence="6">
    <location>
        <begin position="1"/>
        <end position="37"/>
    </location>
</feature>
<dbReference type="Proteomes" id="UP000774326">
    <property type="component" value="Unassembled WGS sequence"/>
</dbReference>
<reference evidence="7" key="2">
    <citation type="submission" date="2021-01" db="EMBL/GenBank/DDBJ databases">
        <authorList>
            <person name="Schikora-Tamarit M.A."/>
        </authorList>
    </citation>
    <scope>NUCLEOTIDE SEQUENCE</scope>
    <source>
        <strain evidence="7">CBS2887</strain>
    </source>
</reference>
<accession>A0A9P8Q7B8</accession>
<dbReference type="AlphaFoldDB" id="A0A9P8Q7B8"/>
<comment type="similarity">
    <text evidence="2">Belongs to the RRP17 family.</text>
</comment>
<keyword evidence="4" id="KW-0539">Nucleus</keyword>
<dbReference type="InterPro" id="IPR019186">
    <property type="entry name" value="Nucleolar_protein_12"/>
</dbReference>
<organism evidence="7 8">
    <name type="scientific">Wickerhamomyces pijperi</name>
    <name type="common">Yeast</name>
    <name type="synonym">Pichia pijperi</name>
    <dbReference type="NCBI Taxonomy" id="599730"/>
    <lineage>
        <taxon>Eukaryota</taxon>
        <taxon>Fungi</taxon>
        <taxon>Dikarya</taxon>
        <taxon>Ascomycota</taxon>
        <taxon>Saccharomycotina</taxon>
        <taxon>Saccharomycetes</taxon>
        <taxon>Phaffomycetales</taxon>
        <taxon>Wickerhamomycetaceae</taxon>
        <taxon>Wickerhamomyces</taxon>
    </lineage>
</organism>
<sequence>MAGKPQGKPRGKTSYKTSGTGKRPNRDLLTGGKKYTENRAKKHLVEEVKFDPESRQEYLTGFHKRKLERQKKAQEYHKEQDRLAKIEERKQVKLEKEKEMLEGLKRYKEALKDINGSDYETDASDDDEEEEDKVEVVEIDENEEWTGIEDVKPHSILKRKIGEDEVVIEDISNGQLEEIANLNFVNLKKSEQILEESIDRAQKYAAIAGAKKEKKSSKKKFRYLTKSERRANNRKAKDNKRRSYSKEK</sequence>
<dbReference type="GO" id="GO:0005730">
    <property type="term" value="C:nucleolus"/>
    <property type="evidence" value="ECO:0007669"/>
    <property type="project" value="UniProtKB-SubCell"/>
</dbReference>